<evidence type="ECO:0000313" key="1">
    <source>
        <dbReference type="EMBL" id="EFB91261.1"/>
    </source>
</evidence>
<dbReference type="EMBL" id="ADFP01000047">
    <property type="protein sequence ID" value="EFB91261.1"/>
    <property type="molecule type" value="Genomic_DNA"/>
</dbReference>
<proteinExistence type="predicted"/>
<protein>
    <submittedName>
        <fullName evidence="1">Uncharacterized protein</fullName>
    </submittedName>
</protein>
<keyword evidence="2" id="KW-1185">Reference proteome</keyword>
<comment type="caution">
    <text evidence="1">The sequence shown here is derived from an EMBL/GenBank/DDBJ whole genome shotgun (WGS) entry which is preliminary data.</text>
</comment>
<accession>A0ABM9ZWE2</accession>
<name>A0ABM9ZWE2_9BACT</name>
<evidence type="ECO:0000313" key="2">
    <source>
        <dbReference type="Proteomes" id="UP000006462"/>
    </source>
</evidence>
<reference evidence="1 2" key="1">
    <citation type="submission" date="2009-12" db="EMBL/GenBank/DDBJ databases">
        <authorList>
            <person name="Shrivastava S."/>
            <person name="Madupu R."/>
            <person name="Durkin A.S."/>
            <person name="Torralba M."/>
            <person name="Methe B."/>
            <person name="Sutton G.G."/>
            <person name="Strausberg R.L."/>
            <person name="Nelson K.E."/>
        </authorList>
    </citation>
    <scope>NUCLEOTIDE SEQUENCE [LARGE SCALE GENOMIC DNA]</scope>
    <source>
        <strain evidence="1 2">W5455</strain>
    </source>
</reference>
<gene>
    <name evidence="1" type="ORF">HMPREF7215_0352</name>
</gene>
<sequence length="64" mass="7177">MKRPPQGGENQQKVCRDGLMDLPCQAGKVRFFVDGVEPLSVILAFHPEFQLKASWGISIDEKPH</sequence>
<dbReference type="Proteomes" id="UP000006462">
    <property type="component" value="Unassembled WGS sequence"/>
</dbReference>
<organism evidence="1 2">
    <name type="scientific">Pyramidobacter piscolens W5455</name>
    <dbReference type="NCBI Taxonomy" id="352165"/>
    <lineage>
        <taxon>Bacteria</taxon>
        <taxon>Thermotogati</taxon>
        <taxon>Synergistota</taxon>
        <taxon>Synergistia</taxon>
        <taxon>Synergistales</taxon>
        <taxon>Dethiosulfovibrionaceae</taxon>
        <taxon>Pyramidobacter</taxon>
    </lineage>
</organism>